<accession>A0A1R0H1G7</accession>
<name>A0A1R0H1G7_9FUNG</name>
<evidence type="ECO:0000313" key="1">
    <source>
        <dbReference type="EMBL" id="OLY82988.1"/>
    </source>
</evidence>
<dbReference type="EMBL" id="LSSL01001135">
    <property type="protein sequence ID" value="OLY82988.1"/>
    <property type="molecule type" value="Genomic_DNA"/>
</dbReference>
<sequence length="29" mass="2960">MLLSRTSGCVPTGKGCNLPTKRLPTGIAS</sequence>
<gene>
    <name evidence="1" type="ORF">AYI68_g2881</name>
</gene>
<feature type="non-terminal residue" evidence="1">
    <location>
        <position position="29"/>
    </location>
</feature>
<proteinExistence type="predicted"/>
<dbReference type="AlphaFoldDB" id="A0A1R0H1G7"/>
<keyword evidence="2" id="KW-1185">Reference proteome</keyword>
<reference evidence="1 2" key="1">
    <citation type="journal article" date="2016" name="Mol. Biol. Evol.">
        <title>Genome-Wide Survey of Gut Fungi (Harpellales) Reveals the First Horizontally Transferred Ubiquitin Gene from a Mosquito Host.</title>
        <authorList>
            <person name="Wang Y."/>
            <person name="White M.M."/>
            <person name="Kvist S."/>
            <person name="Moncalvo J.M."/>
        </authorList>
    </citation>
    <scope>NUCLEOTIDE SEQUENCE [LARGE SCALE GENOMIC DNA]</scope>
    <source>
        <strain evidence="1 2">ALG-7-W6</strain>
    </source>
</reference>
<protein>
    <submittedName>
        <fullName evidence="1">Uncharacterized protein</fullName>
    </submittedName>
</protein>
<evidence type="ECO:0000313" key="2">
    <source>
        <dbReference type="Proteomes" id="UP000187455"/>
    </source>
</evidence>
<dbReference type="Proteomes" id="UP000187455">
    <property type="component" value="Unassembled WGS sequence"/>
</dbReference>
<organism evidence="1 2">
    <name type="scientific">Smittium mucronatum</name>
    <dbReference type="NCBI Taxonomy" id="133383"/>
    <lineage>
        <taxon>Eukaryota</taxon>
        <taxon>Fungi</taxon>
        <taxon>Fungi incertae sedis</taxon>
        <taxon>Zoopagomycota</taxon>
        <taxon>Kickxellomycotina</taxon>
        <taxon>Harpellomycetes</taxon>
        <taxon>Harpellales</taxon>
        <taxon>Legeriomycetaceae</taxon>
        <taxon>Smittium</taxon>
    </lineage>
</organism>
<comment type="caution">
    <text evidence="1">The sequence shown here is derived from an EMBL/GenBank/DDBJ whole genome shotgun (WGS) entry which is preliminary data.</text>
</comment>